<organism evidence="3 4">
    <name type="scientific">Sphagnum troendelagicum</name>
    <dbReference type="NCBI Taxonomy" id="128251"/>
    <lineage>
        <taxon>Eukaryota</taxon>
        <taxon>Viridiplantae</taxon>
        <taxon>Streptophyta</taxon>
        <taxon>Embryophyta</taxon>
        <taxon>Bryophyta</taxon>
        <taxon>Sphagnophytina</taxon>
        <taxon>Sphagnopsida</taxon>
        <taxon>Sphagnales</taxon>
        <taxon>Sphagnaceae</taxon>
        <taxon>Sphagnum</taxon>
    </lineage>
</organism>
<reference evidence="3 4" key="1">
    <citation type="submission" date="2024-02" db="EMBL/GenBank/DDBJ databases">
        <authorList>
            <consortium name="ELIXIR-Norway"/>
            <consortium name="Elixir Norway"/>
        </authorList>
    </citation>
    <scope>NUCLEOTIDE SEQUENCE [LARGE SCALE GENOMIC DNA]</scope>
</reference>
<dbReference type="PANTHER" id="PTHR36336:SF1">
    <property type="entry name" value="OS09G0560400 PROTEIN"/>
    <property type="match status" value="1"/>
</dbReference>
<feature type="chain" id="PRO_5046099160" evidence="2">
    <location>
        <begin position="30"/>
        <end position="203"/>
    </location>
</feature>
<gene>
    <name evidence="3" type="ORF">CSSPTR1EN2_LOCUS1865</name>
</gene>
<evidence type="ECO:0000256" key="1">
    <source>
        <dbReference type="SAM" id="MobiDB-lite"/>
    </source>
</evidence>
<evidence type="ECO:0000256" key="2">
    <source>
        <dbReference type="SAM" id="SignalP"/>
    </source>
</evidence>
<dbReference type="Proteomes" id="UP001497512">
    <property type="component" value="Chromosome 1"/>
</dbReference>
<feature type="compositionally biased region" description="Basic and acidic residues" evidence="1">
    <location>
        <begin position="86"/>
        <end position="95"/>
    </location>
</feature>
<accession>A0ABP0TCF8</accession>
<feature type="region of interest" description="Disordered" evidence="1">
    <location>
        <begin position="86"/>
        <end position="113"/>
    </location>
</feature>
<dbReference type="EMBL" id="OZ019893">
    <property type="protein sequence ID" value="CAK9192387.1"/>
    <property type="molecule type" value="Genomic_DNA"/>
</dbReference>
<name>A0ABP0TCF8_9BRYO</name>
<protein>
    <submittedName>
        <fullName evidence="3">Uncharacterized protein</fullName>
    </submittedName>
</protein>
<sequence>MGQMQRRWHRFAVVSMLFLLCLCPIPSFSSNEETRYVVEDSKGNATFSCDASGPCIPCSYSEKQTDEYHCKQTGFHQPLKCVEMKTDHNSERPDNKASQNTEANDAEKDGVEGLHQRRKLQAVDSTAAQKLLDSENFKIEGGLKVYHIYKFCSPQEQEDKLSVWQFEALVIGSLALCSPLLYYRRKHSFLASGMTRIPNNPRF</sequence>
<evidence type="ECO:0000313" key="3">
    <source>
        <dbReference type="EMBL" id="CAK9192387.1"/>
    </source>
</evidence>
<proteinExistence type="predicted"/>
<dbReference type="PANTHER" id="PTHR36336">
    <property type="entry name" value="OS09G0560400 PROTEIN"/>
    <property type="match status" value="1"/>
</dbReference>
<evidence type="ECO:0000313" key="4">
    <source>
        <dbReference type="Proteomes" id="UP001497512"/>
    </source>
</evidence>
<keyword evidence="4" id="KW-1185">Reference proteome</keyword>
<feature type="signal peptide" evidence="2">
    <location>
        <begin position="1"/>
        <end position="29"/>
    </location>
</feature>
<keyword evidence="2" id="KW-0732">Signal</keyword>